<proteinExistence type="predicted"/>
<sequence length="140" mass="15848">MIANPKWFSPRKYSGWGLTPNCWQGWAYIALIALPIIVISNLSLPASWSTIFIFIWATIFSLDFIHIFINMKKDERDIAHEAIAERNAMWFIVTALALGIAYQASISVVKNSYQVDPVILIALIGATIVKAITNFYLRNK</sequence>
<evidence type="ECO:0000313" key="3">
    <source>
        <dbReference type="Proteomes" id="UP000034231"/>
    </source>
</evidence>
<name>A0A0G0KN99_9BACT</name>
<feature type="transmembrane region" description="Helical" evidence="1">
    <location>
        <begin position="88"/>
        <end position="106"/>
    </location>
</feature>
<keyword evidence="1" id="KW-1133">Transmembrane helix</keyword>
<feature type="transmembrane region" description="Helical" evidence="1">
    <location>
        <begin position="46"/>
        <end position="68"/>
    </location>
</feature>
<organism evidence="2 3">
    <name type="scientific">Candidatus Shapirobacteria bacterium GW2011_GWE1_38_10</name>
    <dbReference type="NCBI Taxonomy" id="1618488"/>
    <lineage>
        <taxon>Bacteria</taxon>
        <taxon>Candidatus Shapironibacteriota</taxon>
    </lineage>
</organism>
<evidence type="ECO:0000313" key="2">
    <source>
        <dbReference type="EMBL" id="KKQ50644.1"/>
    </source>
</evidence>
<accession>A0A0G0KN99</accession>
<keyword evidence="1" id="KW-0812">Transmembrane</keyword>
<dbReference type="AlphaFoldDB" id="A0A0G0KN99"/>
<comment type="caution">
    <text evidence="2">The sequence shown here is derived from an EMBL/GenBank/DDBJ whole genome shotgun (WGS) entry which is preliminary data.</text>
</comment>
<reference evidence="2 3" key="1">
    <citation type="journal article" date="2015" name="Nature">
        <title>rRNA introns, odd ribosomes, and small enigmatic genomes across a large radiation of phyla.</title>
        <authorList>
            <person name="Brown C.T."/>
            <person name="Hug L.A."/>
            <person name="Thomas B.C."/>
            <person name="Sharon I."/>
            <person name="Castelle C.J."/>
            <person name="Singh A."/>
            <person name="Wilkins M.J."/>
            <person name="Williams K.H."/>
            <person name="Banfield J.F."/>
        </authorList>
    </citation>
    <scope>NUCLEOTIDE SEQUENCE [LARGE SCALE GENOMIC DNA]</scope>
</reference>
<dbReference type="EMBL" id="LBTX01000003">
    <property type="protein sequence ID" value="KKQ50644.1"/>
    <property type="molecule type" value="Genomic_DNA"/>
</dbReference>
<feature type="transmembrane region" description="Helical" evidence="1">
    <location>
        <begin position="21"/>
        <end position="40"/>
    </location>
</feature>
<dbReference type="Proteomes" id="UP000034231">
    <property type="component" value="Unassembled WGS sequence"/>
</dbReference>
<protein>
    <submittedName>
        <fullName evidence="2">Uncharacterized protein</fullName>
    </submittedName>
</protein>
<gene>
    <name evidence="2" type="ORF">US68_C0003G0010</name>
</gene>
<evidence type="ECO:0000256" key="1">
    <source>
        <dbReference type="SAM" id="Phobius"/>
    </source>
</evidence>
<feature type="transmembrane region" description="Helical" evidence="1">
    <location>
        <begin position="118"/>
        <end position="137"/>
    </location>
</feature>
<keyword evidence="1" id="KW-0472">Membrane</keyword>